<dbReference type="InterPro" id="IPR018247">
    <property type="entry name" value="EF_Hand_1_Ca_BS"/>
</dbReference>
<dbReference type="AlphaFoldDB" id="A0AAV8UTU0"/>
<dbReference type="InterPro" id="IPR050230">
    <property type="entry name" value="CALM/Myosin/TropC-like"/>
</dbReference>
<dbReference type="GO" id="GO:0005509">
    <property type="term" value="F:calcium ion binding"/>
    <property type="evidence" value="ECO:0007669"/>
    <property type="project" value="InterPro"/>
</dbReference>
<evidence type="ECO:0000256" key="1">
    <source>
        <dbReference type="ARBA" id="ARBA00022737"/>
    </source>
</evidence>
<dbReference type="InterPro" id="IPR002048">
    <property type="entry name" value="EF_hand_dom"/>
</dbReference>
<proteinExistence type="predicted"/>
<feature type="domain" description="EF-hand" evidence="4">
    <location>
        <begin position="105"/>
        <end position="140"/>
    </location>
</feature>
<evidence type="ECO:0000256" key="3">
    <source>
        <dbReference type="SAM" id="MobiDB-lite"/>
    </source>
</evidence>
<dbReference type="Gene3D" id="1.10.238.10">
    <property type="entry name" value="EF-hand"/>
    <property type="match status" value="2"/>
</dbReference>
<feature type="domain" description="EF-hand" evidence="4">
    <location>
        <begin position="31"/>
        <end position="66"/>
    </location>
</feature>
<evidence type="ECO:0000313" key="6">
    <source>
        <dbReference type="Proteomes" id="UP001157974"/>
    </source>
</evidence>
<dbReference type="GO" id="GO:0016460">
    <property type="term" value="C:myosin II complex"/>
    <property type="evidence" value="ECO:0007669"/>
    <property type="project" value="TreeGrafter"/>
</dbReference>
<dbReference type="SUPFAM" id="SSF47473">
    <property type="entry name" value="EF-hand"/>
    <property type="match status" value="1"/>
</dbReference>
<dbReference type="CDD" id="cd00051">
    <property type="entry name" value="EFh"/>
    <property type="match status" value="1"/>
</dbReference>
<dbReference type="PROSITE" id="PS00018">
    <property type="entry name" value="EF_HAND_1"/>
    <property type="match status" value="2"/>
</dbReference>
<feature type="region of interest" description="Disordered" evidence="3">
    <location>
        <begin position="1"/>
        <end position="26"/>
    </location>
</feature>
<organism evidence="5 6">
    <name type="scientific">Rhodosorus marinus</name>
    <dbReference type="NCBI Taxonomy" id="101924"/>
    <lineage>
        <taxon>Eukaryota</taxon>
        <taxon>Rhodophyta</taxon>
        <taxon>Stylonematophyceae</taxon>
        <taxon>Stylonematales</taxon>
        <taxon>Stylonemataceae</taxon>
        <taxon>Rhodosorus</taxon>
    </lineage>
</organism>
<evidence type="ECO:0000313" key="5">
    <source>
        <dbReference type="EMBL" id="KAJ8904507.1"/>
    </source>
</evidence>
<dbReference type="Proteomes" id="UP001157974">
    <property type="component" value="Unassembled WGS sequence"/>
</dbReference>
<gene>
    <name evidence="5" type="ORF">NDN08_001025</name>
</gene>
<keyword evidence="1" id="KW-0677">Repeat</keyword>
<dbReference type="PROSITE" id="PS50222">
    <property type="entry name" value="EF_HAND_2"/>
    <property type="match status" value="2"/>
</dbReference>
<sequence>MNSFGDRGSEKSIPSSSANSARKGGLGVSRDIQRKLRYVFNYFDRDDGGTMGIDELKGLLSVLEDGDASGLAESMMKAYCKEDSEELEFAEFLSMISGYYKKHKDVTPFASDCFNIFDRSNTNTVSKDDIAKVMSAIGEDVCELEIESMMSEAGCDDLEEGITEDQFYKLLKRLGLTDEVDPEAPIILPNTPVQE</sequence>
<accession>A0AAV8UTU0</accession>
<dbReference type="PANTHER" id="PTHR23048:SF0">
    <property type="entry name" value="CALMODULIN LIKE 3"/>
    <property type="match status" value="1"/>
</dbReference>
<comment type="caution">
    <text evidence="5">The sequence shown here is derived from an EMBL/GenBank/DDBJ whole genome shotgun (WGS) entry which is preliminary data.</text>
</comment>
<name>A0AAV8UTU0_9RHOD</name>
<keyword evidence="2" id="KW-0106">Calcium</keyword>
<dbReference type="InterPro" id="IPR011992">
    <property type="entry name" value="EF-hand-dom_pair"/>
</dbReference>
<reference evidence="5 6" key="1">
    <citation type="journal article" date="2023" name="Nat. Commun.">
        <title>Origin of minicircular mitochondrial genomes in red algae.</title>
        <authorList>
            <person name="Lee Y."/>
            <person name="Cho C.H."/>
            <person name="Lee Y.M."/>
            <person name="Park S.I."/>
            <person name="Yang J.H."/>
            <person name="West J.A."/>
            <person name="Bhattacharya D."/>
            <person name="Yoon H.S."/>
        </authorList>
    </citation>
    <scope>NUCLEOTIDE SEQUENCE [LARGE SCALE GENOMIC DNA]</scope>
    <source>
        <strain evidence="5 6">CCMP1338</strain>
        <tissue evidence="5">Whole cell</tissue>
    </source>
</reference>
<evidence type="ECO:0000259" key="4">
    <source>
        <dbReference type="PROSITE" id="PS50222"/>
    </source>
</evidence>
<protein>
    <recommendedName>
        <fullName evidence="4">EF-hand domain-containing protein</fullName>
    </recommendedName>
</protein>
<dbReference type="EMBL" id="JAMWBK010000005">
    <property type="protein sequence ID" value="KAJ8904507.1"/>
    <property type="molecule type" value="Genomic_DNA"/>
</dbReference>
<keyword evidence="6" id="KW-1185">Reference proteome</keyword>
<dbReference type="PANTHER" id="PTHR23048">
    <property type="entry name" value="MYOSIN LIGHT CHAIN 1, 3"/>
    <property type="match status" value="1"/>
</dbReference>
<evidence type="ECO:0000256" key="2">
    <source>
        <dbReference type="ARBA" id="ARBA00022837"/>
    </source>
</evidence>